<sequence>MFWTNDLLMAKSGSLGTVWLISTLGPRNKRIKRKDLAKVEITRTCELIAAPPEPLALRLSGQLLAGVARVFAQNHENFYTDLQDFDSTLRRSIAADFGAMGTLASNGEIDLPGDGCARLDQITFADYVPGVADISWSDYDFARWPSSSASEDANEEMQKEPDKSRASRPKAFAHSQTPTYPPVEPAVEDVPDAFEPMILDIDLMDPMPSDSSFSGRPLSPAPHANGGDIDMSLAHPLSPGKFHPSPIDNHQQKPVSSQEASDSGTQSPPAPDLKTKSKSSKTRQTKQAKVVLDQLLELDLDLDMTETAYEAAMAEQRKELNVKARVKATSKFAERLLGGLNVYFNYLDPDMGSMVDNLCKTSQFKWQLDKKATPAPQLDHENPVGNHENIGPHASSDEHSMYPQPAFGAYPIDLHEVPDLPEVPRHNFDWVAESDFSDLPGPLDSHQTTPARLNTPRISDMSPLERSIRKHHRHSSMTRDVTGRDFTNCSRSGSVLSISHAGLDRIQLVPDEDLDELPDDYRFPPGHPFAPKMLATLEPQCRYFFSHVDKTMIKTGTDELELRDLVPRGQKKRVAAAAFHNCLTLATKGLLQVTQATANGPITMRIPPA</sequence>
<dbReference type="InterPro" id="IPR006910">
    <property type="entry name" value="Rad21_Rec8_N"/>
</dbReference>
<dbReference type="RefSeq" id="XP_018279017.1">
    <property type="nucleotide sequence ID" value="XM_018425360.1"/>
</dbReference>
<dbReference type="Proteomes" id="UP000053611">
    <property type="component" value="Unassembled WGS sequence"/>
</dbReference>
<dbReference type="GO" id="GO:1990414">
    <property type="term" value="P:replication-born double-strand break repair via sister chromatid exchange"/>
    <property type="evidence" value="ECO:0007669"/>
    <property type="project" value="TreeGrafter"/>
</dbReference>
<dbReference type="InterPro" id="IPR006909">
    <property type="entry name" value="Rad21/Rec8_C_eu"/>
</dbReference>
<feature type="domain" description="Rad21/Rec8-like protein N-terminal" evidence="6">
    <location>
        <begin position="1"/>
        <end position="94"/>
    </location>
</feature>
<dbReference type="GO" id="GO:0007062">
    <property type="term" value="P:sister chromatid cohesion"/>
    <property type="evidence" value="ECO:0007669"/>
    <property type="project" value="InterPro"/>
</dbReference>
<evidence type="ECO:0000256" key="1">
    <source>
        <dbReference type="ARBA" id="ARBA00004123"/>
    </source>
</evidence>
<evidence type="ECO:0000256" key="3">
    <source>
        <dbReference type="ARBA" id="ARBA00023242"/>
    </source>
</evidence>
<reference evidence="7 8" key="1">
    <citation type="submission" date="2015-03" db="EMBL/GenBank/DDBJ databases">
        <title>Genomics and transcriptomics of the oil-accumulating basidiomycete yeast T. oleaginosus allow insights into substrate utilization and the diverse evolutionary trajectories of mating systems in fungi.</title>
        <authorList>
            <consortium name="DOE Joint Genome Institute"/>
            <person name="Kourist R."/>
            <person name="Kracht O."/>
            <person name="Bracharz F."/>
            <person name="Lipzen A."/>
            <person name="Nolan M."/>
            <person name="Ohm R."/>
            <person name="Grigoriev I."/>
            <person name="Sun S."/>
            <person name="Heitman J."/>
            <person name="Bruck T."/>
            <person name="Nowrousian M."/>
        </authorList>
    </citation>
    <scope>NUCLEOTIDE SEQUENCE [LARGE SCALE GENOMIC DNA]</scope>
    <source>
        <strain evidence="7 8">IBC0246</strain>
    </source>
</reference>
<accession>A0A0J0XN36</accession>
<feature type="compositionally biased region" description="Basic residues" evidence="4">
    <location>
        <begin position="276"/>
        <end position="286"/>
    </location>
</feature>
<protein>
    <recommendedName>
        <fullName evidence="9">Rad21/Rec8-like protein N-terminal domain-containing protein</fullName>
    </recommendedName>
</protein>
<feature type="region of interest" description="Disordered" evidence="4">
    <location>
        <begin position="203"/>
        <end position="287"/>
    </location>
</feature>
<keyword evidence="3" id="KW-0539">Nucleus</keyword>
<dbReference type="AlphaFoldDB" id="A0A0J0XN36"/>
<dbReference type="SUPFAM" id="SSF46785">
    <property type="entry name" value="Winged helix' DNA-binding domain"/>
    <property type="match status" value="1"/>
</dbReference>
<dbReference type="GO" id="GO:0008278">
    <property type="term" value="C:cohesin complex"/>
    <property type="evidence" value="ECO:0007669"/>
    <property type="project" value="InterPro"/>
</dbReference>
<gene>
    <name evidence="7" type="ORF">CC85DRAFT_302217</name>
</gene>
<comment type="subcellular location">
    <subcellularLocation>
        <location evidence="1">Nucleus</location>
    </subcellularLocation>
</comment>
<feature type="compositionally biased region" description="Polar residues" evidence="4">
    <location>
        <begin position="248"/>
        <end position="267"/>
    </location>
</feature>
<dbReference type="EMBL" id="KQ087204">
    <property type="protein sequence ID" value="KLT42526.1"/>
    <property type="molecule type" value="Genomic_DNA"/>
</dbReference>
<dbReference type="Pfam" id="PF04824">
    <property type="entry name" value="Rad21_Rec8"/>
    <property type="match status" value="1"/>
</dbReference>
<dbReference type="GeneID" id="28985963"/>
<dbReference type="STRING" id="879819.A0A0J0XN36"/>
<organism evidence="7 8">
    <name type="scientific">Cutaneotrichosporon oleaginosum</name>
    <dbReference type="NCBI Taxonomy" id="879819"/>
    <lineage>
        <taxon>Eukaryota</taxon>
        <taxon>Fungi</taxon>
        <taxon>Dikarya</taxon>
        <taxon>Basidiomycota</taxon>
        <taxon>Agaricomycotina</taxon>
        <taxon>Tremellomycetes</taxon>
        <taxon>Trichosporonales</taxon>
        <taxon>Trichosporonaceae</taxon>
        <taxon>Cutaneotrichosporon</taxon>
    </lineage>
</organism>
<feature type="region of interest" description="Disordered" evidence="4">
    <location>
        <begin position="375"/>
        <end position="401"/>
    </location>
</feature>
<dbReference type="GO" id="GO:0005634">
    <property type="term" value="C:nucleus"/>
    <property type="evidence" value="ECO:0007669"/>
    <property type="project" value="UniProtKB-SubCell"/>
</dbReference>
<dbReference type="OrthoDB" id="10071381at2759"/>
<name>A0A0J0XN36_9TREE</name>
<dbReference type="GO" id="GO:0003682">
    <property type="term" value="F:chromatin binding"/>
    <property type="evidence" value="ECO:0007669"/>
    <property type="project" value="TreeGrafter"/>
</dbReference>
<dbReference type="Pfam" id="PF04825">
    <property type="entry name" value="Rad21_Rec8_N"/>
    <property type="match status" value="1"/>
</dbReference>
<dbReference type="PANTHER" id="PTHR12585:SF69">
    <property type="entry name" value="FI11703P"/>
    <property type="match status" value="1"/>
</dbReference>
<evidence type="ECO:0000256" key="2">
    <source>
        <dbReference type="ARBA" id="ARBA00009870"/>
    </source>
</evidence>
<proteinExistence type="inferred from homology"/>
<dbReference type="PANTHER" id="PTHR12585">
    <property type="entry name" value="SCC1 / RAD21 FAMILY MEMBER"/>
    <property type="match status" value="1"/>
</dbReference>
<evidence type="ECO:0000256" key="4">
    <source>
        <dbReference type="SAM" id="MobiDB-lite"/>
    </source>
</evidence>
<comment type="similarity">
    <text evidence="2">Belongs to the rad21 family.</text>
</comment>
<evidence type="ECO:0000259" key="5">
    <source>
        <dbReference type="Pfam" id="PF04824"/>
    </source>
</evidence>
<evidence type="ECO:0008006" key="9">
    <source>
        <dbReference type="Google" id="ProtNLM"/>
    </source>
</evidence>
<evidence type="ECO:0000259" key="6">
    <source>
        <dbReference type="Pfam" id="PF04825"/>
    </source>
</evidence>
<feature type="region of interest" description="Disordered" evidence="4">
    <location>
        <begin position="146"/>
        <end position="187"/>
    </location>
</feature>
<dbReference type="InterPro" id="IPR036390">
    <property type="entry name" value="WH_DNA-bd_sf"/>
</dbReference>
<evidence type="ECO:0000313" key="8">
    <source>
        <dbReference type="Proteomes" id="UP000053611"/>
    </source>
</evidence>
<feature type="compositionally biased region" description="Basic and acidic residues" evidence="4">
    <location>
        <begin position="156"/>
        <end position="165"/>
    </location>
</feature>
<evidence type="ECO:0000313" key="7">
    <source>
        <dbReference type="EMBL" id="KLT42526.1"/>
    </source>
</evidence>
<feature type="domain" description="Rad21/Rec8-like protein C-terminal eukaryotic" evidence="5">
    <location>
        <begin position="564"/>
        <end position="606"/>
    </location>
</feature>
<keyword evidence="8" id="KW-1185">Reference proteome</keyword>
<dbReference type="InterPro" id="IPR039781">
    <property type="entry name" value="Rad21/Rec8-like"/>
</dbReference>